<reference evidence="3" key="1">
    <citation type="submission" date="2017-01" db="EMBL/GenBank/DDBJ databases">
        <authorList>
            <person name="Varghese N."/>
            <person name="Submissions S."/>
        </authorList>
    </citation>
    <scope>NUCLEOTIDE SEQUENCE [LARGE SCALE GENOMIC DNA]</scope>
    <source>
        <strain evidence="3">DSM 21054</strain>
    </source>
</reference>
<gene>
    <name evidence="2" type="ORF">SAMN05421788_103307</name>
</gene>
<dbReference type="Proteomes" id="UP000186917">
    <property type="component" value="Unassembled WGS sequence"/>
</dbReference>
<evidence type="ECO:0000313" key="3">
    <source>
        <dbReference type="Proteomes" id="UP000186917"/>
    </source>
</evidence>
<accession>A0A173MJZ8</accession>
<evidence type="ECO:0008006" key="4">
    <source>
        <dbReference type="Google" id="ProtNLM"/>
    </source>
</evidence>
<sequence length="166" mass="17591">MMKKLLMGSLLLIFAFTACKKDSASTPDEAGTTNTWKFTVNGRTYSGSILSGVYTTIMGPNLLIAGKLNNTDTLFSISIQFPGSSIETGSYKTSDLGTSMKLMAPNGDVVWAAIPLEDYPVTTIKVTSADAATKTVTGTFSGQAYNFDGITKDVTDGSFTATYTTL</sequence>
<feature type="chain" id="PRO_5030023072" description="Lipocalin-like domain-containing protein" evidence="1">
    <location>
        <begin position="21"/>
        <end position="166"/>
    </location>
</feature>
<evidence type="ECO:0000313" key="2">
    <source>
        <dbReference type="EMBL" id="SIT07206.1"/>
    </source>
</evidence>
<evidence type="ECO:0000256" key="1">
    <source>
        <dbReference type="SAM" id="SignalP"/>
    </source>
</evidence>
<dbReference type="AlphaFoldDB" id="A0A173MJZ8"/>
<dbReference type="RefSeq" id="WP_096511180.1">
    <property type="nucleotide sequence ID" value="NZ_AP017422.1"/>
</dbReference>
<dbReference type="EMBL" id="FTOR01000003">
    <property type="protein sequence ID" value="SIT07206.1"/>
    <property type="molecule type" value="Genomic_DNA"/>
</dbReference>
<dbReference type="KEGG" id="fln:FLA_3995"/>
<protein>
    <recommendedName>
        <fullName evidence="4">Lipocalin-like domain-containing protein</fullName>
    </recommendedName>
</protein>
<proteinExistence type="predicted"/>
<feature type="signal peptide" evidence="1">
    <location>
        <begin position="1"/>
        <end position="20"/>
    </location>
</feature>
<organism evidence="2 3">
    <name type="scientific">Filimonas lacunae</name>
    <dbReference type="NCBI Taxonomy" id="477680"/>
    <lineage>
        <taxon>Bacteria</taxon>
        <taxon>Pseudomonadati</taxon>
        <taxon>Bacteroidota</taxon>
        <taxon>Chitinophagia</taxon>
        <taxon>Chitinophagales</taxon>
        <taxon>Chitinophagaceae</taxon>
        <taxon>Filimonas</taxon>
    </lineage>
</organism>
<name>A0A173MJZ8_9BACT</name>
<keyword evidence="1" id="KW-0732">Signal</keyword>
<dbReference type="PROSITE" id="PS51257">
    <property type="entry name" value="PROKAR_LIPOPROTEIN"/>
    <property type="match status" value="1"/>
</dbReference>
<keyword evidence="3" id="KW-1185">Reference proteome</keyword>